<accession>A0AAD7RTF7</accession>
<sequence>MLKCREDEVCPDVDTVLTDHGLLKFSCPESEGLSCGLVSLAAIQRLTLRRCVNCPSAIRAISRGPLLADRRRDPGQRGGRDTEYEYGSGALLKRMRCAVLWMAHAHIFFQVSWNRHSVLGAQMLLGCVRRPCGRLQTLGAELHRRRCLKHTMDTCGAVKPMSVCPVSRVSSPALTPGEGAGGRPRDVGRRVTRMNNRSAEWYGLTRH</sequence>
<gene>
    <name evidence="1" type="ORF">AAFF_G00113690</name>
</gene>
<dbReference type="Proteomes" id="UP001221898">
    <property type="component" value="Unassembled WGS sequence"/>
</dbReference>
<dbReference type="EMBL" id="JAINUG010000177">
    <property type="protein sequence ID" value="KAJ8389900.1"/>
    <property type="molecule type" value="Genomic_DNA"/>
</dbReference>
<protein>
    <submittedName>
        <fullName evidence="1">Uncharacterized protein</fullName>
    </submittedName>
</protein>
<comment type="caution">
    <text evidence="1">The sequence shown here is derived from an EMBL/GenBank/DDBJ whole genome shotgun (WGS) entry which is preliminary data.</text>
</comment>
<reference evidence="1" key="1">
    <citation type="journal article" date="2023" name="Science">
        <title>Genome structures resolve the early diversification of teleost fishes.</title>
        <authorList>
            <person name="Parey E."/>
            <person name="Louis A."/>
            <person name="Montfort J."/>
            <person name="Bouchez O."/>
            <person name="Roques C."/>
            <person name="Iampietro C."/>
            <person name="Lluch J."/>
            <person name="Castinel A."/>
            <person name="Donnadieu C."/>
            <person name="Desvignes T."/>
            <person name="Floi Bucao C."/>
            <person name="Jouanno E."/>
            <person name="Wen M."/>
            <person name="Mejri S."/>
            <person name="Dirks R."/>
            <person name="Jansen H."/>
            <person name="Henkel C."/>
            <person name="Chen W.J."/>
            <person name="Zahm M."/>
            <person name="Cabau C."/>
            <person name="Klopp C."/>
            <person name="Thompson A.W."/>
            <person name="Robinson-Rechavi M."/>
            <person name="Braasch I."/>
            <person name="Lecointre G."/>
            <person name="Bobe J."/>
            <person name="Postlethwait J.H."/>
            <person name="Berthelot C."/>
            <person name="Roest Crollius H."/>
            <person name="Guiguen Y."/>
        </authorList>
    </citation>
    <scope>NUCLEOTIDE SEQUENCE</scope>
    <source>
        <strain evidence="1">NC1722</strain>
    </source>
</reference>
<organism evidence="1 2">
    <name type="scientific">Aldrovandia affinis</name>
    <dbReference type="NCBI Taxonomy" id="143900"/>
    <lineage>
        <taxon>Eukaryota</taxon>
        <taxon>Metazoa</taxon>
        <taxon>Chordata</taxon>
        <taxon>Craniata</taxon>
        <taxon>Vertebrata</taxon>
        <taxon>Euteleostomi</taxon>
        <taxon>Actinopterygii</taxon>
        <taxon>Neopterygii</taxon>
        <taxon>Teleostei</taxon>
        <taxon>Notacanthiformes</taxon>
        <taxon>Halosauridae</taxon>
        <taxon>Aldrovandia</taxon>
    </lineage>
</organism>
<evidence type="ECO:0000313" key="1">
    <source>
        <dbReference type="EMBL" id="KAJ8389900.1"/>
    </source>
</evidence>
<evidence type="ECO:0000313" key="2">
    <source>
        <dbReference type="Proteomes" id="UP001221898"/>
    </source>
</evidence>
<proteinExistence type="predicted"/>
<name>A0AAD7RTF7_9TELE</name>
<keyword evidence="2" id="KW-1185">Reference proteome</keyword>
<dbReference type="AlphaFoldDB" id="A0AAD7RTF7"/>